<evidence type="ECO:0000313" key="13">
    <source>
        <dbReference type="EMBL" id="KFM58161.1"/>
    </source>
</evidence>
<keyword evidence="4 11" id="KW-0479">Metal-binding</keyword>
<name>A0A087SZ72_STEMI</name>
<dbReference type="GO" id="GO:0000978">
    <property type="term" value="F:RNA polymerase II cis-regulatory region sequence-specific DNA binding"/>
    <property type="evidence" value="ECO:0007669"/>
    <property type="project" value="TreeGrafter"/>
</dbReference>
<evidence type="ECO:0000256" key="9">
    <source>
        <dbReference type="ARBA" id="ARBA00023163"/>
    </source>
</evidence>
<dbReference type="AlphaFoldDB" id="A0A087SZ72"/>
<feature type="non-terminal residue" evidence="13">
    <location>
        <position position="176"/>
    </location>
</feature>
<keyword evidence="6" id="KW-0805">Transcription regulation</keyword>
<evidence type="ECO:0000313" key="14">
    <source>
        <dbReference type="Proteomes" id="UP000054359"/>
    </source>
</evidence>
<evidence type="ECO:0000256" key="7">
    <source>
        <dbReference type="ARBA" id="ARBA00023125"/>
    </source>
</evidence>
<dbReference type="InterPro" id="IPR002117">
    <property type="entry name" value="p53_tumour_suppressor"/>
</dbReference>
<dbReference type="GO" id="GO:0006915">
    <property type="term" value="P:apoptotic process"/>
    <property type="evidence" value="ECO:0007669"/>
    <property type="project" value="UniProtKB-KW"/>
</dbReference>
<evidence type="ECO:0000256" key="5">
    <source>
        <dbReference type="ARBA" id="ARBA00022833"/>
    </source>
</evidence>
<dbReference type="EMBL" id="KK112636">
    <property type="protein sequence ID" value="KFM58161.1"/>
    <property type="molecule type" value="Genomic_DNA"/>
</dbReference>
<feature type="domain" description="p53 DNA-binding" evidence="12">
    <location>
        <begin position="3"/>
        <end position="85"/>
    </location>
</feature>
<dbReference type="STRING" id="407821.A0A087SZ72"/>
<feature type="binding site" evidence="11">
    <location>
        <position position="41"/>
    </location>
    <ligand>
        <name>Zn(2+)</name>
        <dbReference type="ChEBI" id="CHEBI:29105"/>
    </ligand>
</feature>
<dbReference type="SUPFAM" id="SSF49417">
    <property type="entry name" value="p53-like transcription factors"/>
    <property type="match status" value="1"/>
</dbReference>
<evidence type="ECO:0000256" key="2">
    <source>
        <dbReference type="ARBA" id="ARBA00006167"/>
    </source>
</evidence>
<dbReference type="InterPro" id="IPR012346">
    <property type="entry name" value="p53/RUNT-type_TF_DNA-bd_sf"/>
</dbReference>
<evidence type="ECO:0000256" key="1">
    <source>
        <dbReference type="ARBA" id="ARBA00004123"/>
    </source>
</evidence>
<dbReference type="Pfam" id="PF00870">
    <property type="entry name" value="P53"/>
    <property type="match status" value="1"/>
</dbReference>
<feature type="binding site" evidence="11">
    <location>
        <position position="37"/>
    </location>
    <ligand>
        <name>Zn(2+)</name>
        <dbReference type="ChEBI" id="CHEBI:29105"/>
    </ligand>
</feature>
<dbReference type="GO" id="GO:0005634">
    <property type="term" value="C:nucleus"/>
    <property type="evidence" value="ECO:0007669"/>
    <property type="project" value="UniProtKB-SubCell"/>
</dbReference>
<dbReference type="InterPro" id="IPR011615">
    <property type="entry name" value="p53_DNA-bd"/>
</dbReference>
<proteinExistence type="inferred from homology"/>
<keyword evidence="7" id="KW-0238">DNA-binding</keyword>
<dbReference type="GO" id="GO:0000981">
    <property type="term" value="F:DNA-binding transcription factor activity, RNA polymerase II-specific"/>
    <property type="evidence" value="ECO:0007669"/>
    <property type="project" value="TreeGrafter"/>
</dbReference>
<dbReference type="GO" id="GO:0046872">
    <property type="term" value="F:metal ion binding"/>
    <property type="evidence" value="ECO:0007669"/>
    <property type="project" value="UniProtKB-KW"/>
</dbReference>
<keyword evidence="10" id="KW-0539">Nucleus</keyword>
<evidence type="ECO:0000259" key="12">
    <source>
        <dbReference type="Pfam" id="PF00870"/>
    </source>
</evidence>
<sequence>MASYQVDESSGRHSVVVPFDNPSAGQEFSTYLYKFTCFGSCAGGPNRRPLMVVFTLEKQRQVIGRRRLDVKICACPGRDKKLEEMSCMTSENNKESTKESSSAFETDEYLAQTERPANYPPAKKAKMSSNEESVYTIAVDDYDCYVFLKLMKHLYHLNILSPERLRTLGSCSQEME</sequence>
<keyword evidence="5 11" id="KW-0862">Zinc</keyword>
<accession>A0A087SZ72</accession>
<keyword evidence="14" id="KW-1185">Reference proteome</keyword>
<organism evidence="13 14">
    <name type="scientific">Stegodyphus mimosarum</name>
    <name type="common">African social velvet spider</name>
    <dbReference type="NCBI Taxonomy" id="407821"/>
    <lineage>
        <taxon>Eukaryota</taxon>
        <taxon>Metazoa</taxon>
        <taxon>Ecdysozoa</taxon>
        <taxon>Arthropoda</taxon>
        <taxon>Chelicerata</taxon>
        <taxon>Arachnida</taxon>
        <taxon>Araneae</taxon>
        <taxon>Araneomorphae</taxon>
        <taxon>Entelegynae</taxon>
        <taxon>Eresoidea</taxon>
        <taxon>Eresidae</taxon>
        <taxon>Stegodyphus</taxon>
    </lineage>
</organism>
<evidence type="ECO:0000256" key="6">
    <source>
        <dbReference type="ARBA" id="ARBA00023015"/>
    </source>
</evidence>
<evidence type="ECO:0000256" key="11">
    <source>
        <dbReference type="PIRSR" id="PIRSR602117-1"/>
    </source>
</evidence>
<reference evidence="13 14" key="1">
    <citation type="submission" date="2013-11" db="EMBL/GenBank/DDBJ databases">
        <title>Genome sequencing of Stegodyphus mimosarum.</title>
        <authorList>
            <person name="Bechsgaard J."/>
        </authorList>
    </citation>
    <scope>NUCLEOTIDE SEQUENCE [LARGE SCALE GENOMIC DNA]</scope>
</reference>
<evidence type="ECO:0000256" key="3">
    <source>
        <dbReference type="ARBA" id="ARBA00022703"/>
    </source>
</evidence>
<dbReference type="Gene3D" id="2.60.40.720">
    <property type="match status" value="1"/>
</dbReference>
<keyword evidence="9" id="KW-0804">Transcription</keyword>
<evidence type="ECO:0000256" key="8">
    <source>
        <dbReference type="ARBA" id="ARBA00023159"/>
    </source>
</evidence>
<keyword evidence="8" id="KW-0010">Activator</keyword>
<gene>
    <name evidence="13" type="ORF">X975_13870</name>
</gene>
<dbReference type="OrthoDB" id="5915660at2759"/>
<keyword evidence="3" id="KW-0053">Apoptosis</keyword>
<comment type="cofactor">
    <cofactor evidence="11">
        <name>Zn(2+)</name>
        <dbReference type="ChEBI" id="CHEBI:29105"/>
    </cofactor>
    <text evidence="11">Binds 1 zinc ion per subunit.</text>
</comment>
<evidence type="ECO:0000256" key="4">
    <source>
        <dbReference type="ARBA" id="ARBA00022723"/>
    </source>
</evidence>
<dbReference type="InterPro" id="IPR008967">
    <property type="entry name" value="p53-like_TF_DNA-bd_sf"/>
</dbReference>
<dbReference type="PANTHER" id="PTHR11447">
    <property type="entry name" value="CELLULAR TUMOR ANTIGEN P53"/>
    <property type="match status" value="1"/>
</dbReference>
<comment type="similarity">
    <text evidence="2">Belongs to the p53 family.</text>
</comment>
<dbReference type="Proteomes" id="UP000054359">
    <property type="component" value="Unassembled WGS sequence"/>
</dbReference>
<protein>
    <submittedName>
        <fullName evidence="13">Cellular tumor antigen p53</fullName>
    </submittedName>
</protein>
<comment type="subcellular location">
    <subcellularLocation>
        <location evidence="1">Nucleus</location>
    </subcellularLocation>
</comment>
<dbReference type="PRINTS" id="PR00386">
    <property type="entry name" value="P53SUPPRESSR"/>
</dbReference>
<evidence type="ECO:0000256" key="10">
    <source>
        <dbReference type="ARBA" id="ARBA00023242"/>
    </source>
</evidence>
<dbReference type="PANTHER" id="PTHR11447:SF16">
    <property type="entry name" value="P53 PROTEIN LONG FORM VARIANT 1"/>
    <property type="match status" value="1"/>
</dbReference>